<keyword evidence="3" id="KW-1185">Reference proteome</keyword>
<sequence length="145" mass="15639">MFRSPPDTPCPLRFAPVSTRSPEWLDITGLAVTLIGGLALLLAIHTPAAAQEEDERVEKIAVPYTRADLTDPARMRHLLTRLDRAAMKACGDLDETSSPMKAAAEKSDCRRRSFARAVVALHNPAPIQAPTETAAATAPQTDPVE</sequence>
<protein>
    <submittedName>
        <fullName evidence="2">UrcA family protein</fullName>
    </submittedName>
</protein>
<comment type="caution">
    <text evidence="2">The sequence shown here is derived from an EMBL/GenBank/DDBJ whole genome shotgun (WGS) entry which is preliminary data.</text>
</comment>
<proteinExistence type="predicted"/>
<dbReference type="InterPro" id="IPR030972">
    <property type="entry name" value="UrcA_uranyl"/>
</dbReference>
<evidence type="ECO:0000256" key="1">
    <source>
        <dbReference type="SAM" id="MobiDB-lite"/>
    </source>
</evidence>
<reference evidence="2 3" key="1">
    <citation type="journal article" date="2020" name="Int. J. Syst. Evol. Microbiol.">
        <title>Novel acetic acid bacteria from cider fermentations: Acetobacter conturbans sp. nov. and Acetobacter fallax sp. nov.</title>
        <authorList>
            <person name="Sombolestani A.S."/>
            <person name="Cleenwerck I."/>
            <person name="Cnockaert M."/>
            <person name="Borremans W."/>
            <person name="Wieme A.D."/>
            <person name="De Vuyst L."/>
            <person name="Vandamme P."/>
        </authorList>
    </citation>
    <scope>NUCLEOTIDE SEQUENCE [LARGE SCALE GENOMIC DNA]</scope>
    <source>
        <strain evidence="2 3">LMG 30640</strain>
    </source>
</reference>
<name>A0ABX0JRE0_9PROT</name>
<evidence type="ECO:0000313" key="2">
    <source>
        <dbReference type="EMBL" id="NHN85575.1"/>
    </source>
</evidence>
<dbReference type="RefSeq" id="WP_173583961.1">
    <property type="nucleotide sequence ID" value="NZ_WOTB01000017.1"/>
</dbReference>
<evidence type="ECO:0000313" key="3">
    <source>
        <dbReference type="Proteomes" id="UP000635278"/>
    </source>
</evidence>
<gene>
    <name evidence="2" type="ORF">GOB93_13120</name>
</gene>
<dbReference type="EMBL" id="WOTB01000017">
    <property type="protein sequence ID" value="NHN85575.1"/>
    <property type="molecule type" value="Genomic_DNA"/>
</dbReference>
<organism evidence="2 3">
    <name type="scientific">Acetobacter musti</name>
    <dbReference type="NCBI Taxonomy" id="864732"/>
    <lineage>
        <taxon>Bacteria</taxon>
        <taxon>Pseudomonadati</taxon>
        <taxon>Pseudomonadota</taxon>
        <taxon>Alphaproteobacteria</taxon>
        <taxon>Acetobacterales</taxon>
        <taxon>Acetobacteraceae</taxon>
        <taxon>Acetobacter</taxon>
    </lineage>
</organism>
<accession>A0ABX0JRE0</accession>
<dbReference type="Proteomes" id="UP000635278">
    <property type="component" value="Unassembled WGS sequence"/>
</dbReference>
<feature type="region of interest" description="Disordered" evidence="1">
    <location>
        <begin position="125"/>
        <end position="145"/>
    </location>
</feature>
<dbReference type="NCBIfam" id="TIGR04433">
    <property type="entry name" value="UrcA_uranyl"/>
    <property type="match status" value="1"/>
</dbReference>